<protein>
    <recommendedName>
        <fullName evidence="3">Lipoprotein</fullName>
    </recommendedName>
</protein>
<proteinExistence type="predicted"/>
<dbReference type="RefSeq" id="WP_203747415.1">
    <property type="nucleotide sequence ID" value="NZ_BONK01000001.1"/>
</dbReference>
<name>A0A919U0E1_9CELL</name>
<dbReference type="PROSITE" id="PS51257">
    <property type="entry name" value="PROKAR_LIPOPROTEIN"/>
    <property type="match status" value="1"/>
</dbReference>
<sequence>MTARARAGGGRSGRAVAVPVLLPVLVLGPALLAGCAGSPEPTTPVARVASQADCLAPQVLSALELVPASTDGKVRRTAHPDVPAAGRIPDDFMPESVVTCTTGERLRDASGTWAAVTQARLEGDLGPLLALIDRNRTEPAGTCGGEGPTRTVVWLVDALGRAVRPLVPVDPCGAPTQEVRDTLAALDGTDSTDYPVELLVPRGTPRS</sequence>
<evidence type="ECO:0000313" key="1">
    <source>
        <dbReference type="EMBL" id="GIG19462.1"/>
    </source>
</evidence>
<reference evidence="1" key="1">
    <citation type="submission" date="2021-01" db="EMBL/GenBank/DDBJ databases">
        <title>Whole genome shotgun sequence of Cellulomonas chitinilytica NBRC 110799.</title>
        <authorList>
            <person name="Komaki H."/>
            <person name="Tamura T."/>
        </authorList>
    </citation>
    <scope>NUCLEOTIDE SEQUENCE</scope>
    <source>
        <strain evidence="1">NBRC 110799</strain>
    </source>
</reference>
<dbReference type="Proteomes" id="UP000632740">
    <property type="component" value="Unassembled WGS sequence"/>
</dbReference>
<evidence type="ECO:0008006" key="3">
    <source>
        <dbReference type="Google" id="ProtNLM"/>
    </source>
</evidence>
<accession>A0A919U0E1</accession>
<keyword evidence="2" id="KW-1185">Reference proteome</keyword>
<comment type="caution">
    <text evidence="1">The sequence shown here is derived from an EMBL/GenBank/DDBJ whole genome shotgun (WGS) entry which is preliminary data.</text>
</comment>
<dbReference type="EMBL" id="BONK01000001">
    <property type="protein sequence ID" value="GIG19462.1"/>
    <property type="molecule type" value="Genomic_DNA"/>
</dbReference>
<gene>
    <name evidence="1" type="ORF">Cch01nite_01860</name>
</gene>
<dbReference type="AlphaFoldDB" id="A0A919U0E1"/>
<organism evidence="1 2">
    <name type="scientific">Cellulomonas chitinilytica</name>
    <dbReference type="NCBI Taxonomy" id="398759"/>
    <lineage>
        <taxon>Bacteria</taxon>
        <taxon>Bacillati</taxon>
        <taxon>Actinomycetota</taxon>
        <taxon>Actinomycetes</taxon>
        <taxon>Micrococcales</taxon>
        <taxon>Cellulomonadaceae</taxon>
        <taxon>Cellulomonas</taxon>
    </lineage>
</organism>
<evidence type="ECO:0000313" key="2">
    <source>
        <dbReference type="Proteomes" id="UP000632740"/>
    </source>
</evidence>